<name>A0A840A9X9_9PROT</name>
<evidence type="ECO:0000256" key="5">
    <source>
        <dbReference type="RuleBase" id="RU362075"/>
    </source>
</evidence>
<dbReference type="NCBIfam" id="TIGR02734">
    <property type="entry name" value="crtI_fam"/>
    <property type="match status" value="1"/>
</dbReference>
<protein>
    <submittedName>
        <fullName evidence="7">1-hydroxycarotenoid 3,4-desaturase</fullName>
        <ecNumber evidence="7">1.3.99.27</ecNumber>
    </submittedName>
</protein>
<dbReference type="Gene3D" id="3.50.50.60">
    <property type="entry name" value="FAD/NAD(P)-binding domain"/>
    <property type="match status" value="2"/>
</dbReference>
<accession>A0A840A9X9</accession>
<dbReference type="Proteomes" id="UP000553193">
    <property type="component" value="Unassembled WGS sequence"/>
</dbReference>
<dbReference type="InterPro" id="IPR036188">
    <property type="entry name" value="FAD/NAD-bd_sf"/>
</dbReference>
<dbReference type="GO" id="GO:0016117">
    <property type="term" value="P:carotenoid biosynthetic process"/>
    <property type="evidence" value="ECO:0007669"/>
    <property type="project" value="UniProtKB-KW"/>
</dbReference>
<dbReference type="PANTHER" id="PTHR43734:SF7">
    <property type="entry name" value="4,4'-DIAPONEUROSPORENE OXYGENASE"/>
    <property type="match status" value="1"/>
</dbReference>
<evidence type="ECO:0000313" key="8">
    <source>
        <dbReference type="Proteomes" id="UP000553193"/>
    </source>
</evidence>
<evidence type="ECO:0000256" key="2">
    <source>
        <dbReference type="ARBA" id="ARBA00006046"/>
    </source>
</evidence>
<dbReference type="InterPro" id="IPR054841">
    <property type="entry name" value="carotdesatCrtD"/>
</dbReference>
<dbReference type="PANTHER" id="PTHR43734">
    <property type="entry name" value="PHYTOENE DESATURASE"/>
    <property type="match status" value="1"/>
</dbReference>
<comment type="similarity">
    <text evidence="2 5">Belongs to the carotenoid/retinoid oxidoreductase family.</text>
</comment>
<dbReference type="InterPro" id="IPR014105">
    <property type="entry name" value="Carotenoid/retinoid_OxRdtase"/>
</dbReference>
<dbReference type="EMBL" id="JACIDJ010000003">
    <property type="protein sequence ID" value="MBB3898848.1"/>
    <property type="molecule type" value="Genomic_DNA"/>
</dbReference>
<proteinExistence type="inferred from homology"/>
<comment type="caution">
    <text evidence="7">The sequence shown here is derived from an EMBL/GenBank/DDBJ whole genome shotgun (WGS) entry which is preliminary data.</text>
</comment>
<dbReference type="InterPro" id="IPR002937">
    <property type="entry name" value="Amino_oxidase"/>
</dbReference>
<evidence type="ECO:0000256" key="1">
    <source>
        <dbReference type="ARBA" id="ARBA00004829"/>
    </source>
</evidence>
<dbReference type="AlphaFoldDB" id="A0A840A9X9"/>
<feature type="domain" description="Amine oxidase" evidence="6">
    <location>
        <begin position="10"/>
        <end position="477"/>
    </location>
</feature>
<evidence type="ECO:0000313" key="7">
    <source>
        <dbReference type="EMBL" id="MBB3898848.1"/>
    </source>
</evidence>
<dbReference type="NCBIfam" id="NF045637">
    <property type="entry name" value="carotdesatCrtDProt"/>
    <property type="match status" value="1"/>
</dbReference>
<comment type="pathway">
    <text evidence="1 5">Carotenoid biosynthesis.</text>
</comment>
<reference evidence="7 8" key="1">
    <citation type="submission" date="2020-08" db="EMBL/GenBank/DDBJ databases">
        <title>Genomic Encyclopedia of Type Strains, Phase IV (KMG-IV): sequencing the most valuable type-strain genomes for metagenomic binning, comparative biology and taxonomic classification.</title>
        <authorList>
            <person name="Goeker M."/>
        </authorList>
    </citation>
    <scope>NUCLEOTIDE SEQUENCE [LARGE SCALE GENOMIC DNA]</scope>
    <source>
        <strain evidence="7 8">DSM 19979</strain>
    </source>
</reference>
<dbReference type="Pfam" id="PF01593">
    <property type="entry name" value="Amino_oxidase"/>
    <property type="match status" value="1"/>
</dbReference>
<dbReference type="EC" id="1.3.99.27" evidence="7"/>
<dbReference type="RefSeq" id="WP_184384039.1">
    <property type="nucleotide sequence ID" value="NZ_JACIDJ010000003.1"/>
</dbReference>
<gene>
    <name evidence="7" type="ORF">GGQ83_002291</name>
</gene>
<keyword evidence="3 5" id="KW-0125">Carotenoid biosynthesis</keyword>
<dbReference type="GO" id="GO:0016491">
    <property type="term" value="F:oxidoreductase activity"/>
    <property type="evidence" value="ECO:0007669"/>
    <property type="project" value="UniProtKB-KW"/>
</dbReference>
<evidence type="ECO:0000259" key="6">
    <source>
        <dbReference type="Pfam" id="PF01593"/>
    </source>
</evidence>
<evidence type="ECO:0000256" key="4">
    <source>
        <dbReference type="ARBA" id="ARBA00023002"/>
    </source>
</evidence>
<sequence>MRVIVMGAGMGGLAAAADLARQGCDVTVLEAAATAGGKMRHVEVAGRGVDAGPTVFTMRWIFEGLFADAGQLLEDHLTIAASDLLARHAWRAGGRLDLFADIERSADAIAAFASPADAQGYRDFCARSAAIHRTLVGPFIASERPSMLDLVRRVGDLGALWRTMPMRTLHSALGVYFRDARLRQLFARYATYVGSSPFLAPATLMLVAHVEQDGVWQVKGGMRAVALALHKLAEGQGATFRFNARVERVLVEAGRAAGVRLAGGEELRADAVVFNGDASALPALGAGGVATPRAKRSLSAITWCVNAPTSGFDLAHHNVFFAEDYAAEFDAVFNRRRVAEAPTVYICAQDRGAVGEAPAPGAPERLLVLVNAPPDGDVARFDATAEEARAFALLERCGLHVQRDGMVATTPEGFHALFPGTGGALYGRANHGMMGSFARPGARGPLPGLYLAGGSVHPGPGIPMAAMSGRLAAARVIEDRAGRTRPVQGVGLQTRAR</sequence>
<dbReference type="SUPFAM" id="SSF51905">
    <property type="entry name" value="FAD/NAD(P)-binding domain"/>
    <property type="match status" value="1"/>
</dbReference>
<organism evidence="7 8">
    <name type="scientific">Roseococcus suduntuyensis</name>
    <dbReference type="NCBI Taxonomy" id="455361"/>
    <lineage>
        <taxon>Bacteria</taxon>
        <taxon>Pseudomonadati</taxon>
        <taxon>Pseudomonadota</taxon>
        <taxon>Alphaproteobacteria</taxon>
        <taxon>Acetobacterales</taxon>
        <taxon>Roseomonadaceae</taxon>
        <taxon>Roseococcus</taxon>
    </lineage>
</organism>
<keyword evidence="8" id="KW-1185">Reference proteome</keyword>
<keyword evidence="4 5" id="KW-0560">Oxidoreductase</keyword>
<evidence type="ECO:0000256" key="3">
    <source>
        <dbReference type="ARBA" id="ARBA00022746"/>
    </source>
</evidence>